<keyword evidence="3" id="KW-1185">Reference proteome</keyword>
<feature type="transmembrane region" description="Helical" evidence="1">
    <location>
        <begin position="235"/>
        <end position="255"/>
    </location>
</feature>
<dbReference type="EMBL" id="RLII01000001">
    <property type="protein sequence ID" value="RXE60698.1"/>
    <property type="molecule type" value="Genomic_DNA"/>
</dbReference>
<feature type="transmembrane region" description="Helical" evidence="1">
    <location>
        <begin position="33"/>
        <end position="54"/>
    </location>
</feature>
<dbReference type="Proteomes" id="UP000289166">
    <property type="component" value="Unassembled WGS sequence"/>
</dbReference>
<dbReference type="Pfam" id="PF06182">
    <property type="entry name" value="ABC2_membrane_6"/>
    <property type="match status" value="1"/>
</dbReference>
<feature type="transmembrane region" description="Helical" evidence="1">
    <location>
        <begin position="156"/>
        <end position="189"/>
    </location>
</feature>
<evidence type="ECO:0000256" key="1">
    <source>
        <dbReference type="SAM" id="Phobius"/>
    </source>
</evidence>
<comment type="caution">
    <text evidence="2">The sequence shown here is derived from an EMBL/GenBank/DDBJ whole genome shotgun (WGS) entry which is preliminary data.</text>
</comment>
<dbReference type="PANTHER" id="PTHR36833">
    <property type="entry name" value="SLR0610 PROTEIN-RELATED"/>
    <property type="match status" value="1"/>
</dbReference>
<keyword evidence="1" id="KW-0812">Transmembrane</keyword>
<proteinExistence type="predicted"/>
<sequence>MKYLKLFKSMAVLFFKTSFQQEMAFRFDFIIKIFNSALSITGSIASVFIIFSAVETVNGWGLYQTLAVTGCFLFVQSIKNLFLAPGLSSVSGLDGDLWTGSFDFTLLKPIPTQLYISIREWSPLSIFDILVSLIVIGLSIFYLSITITFINVMLFVAALFLAITILYSIMLILTSVAFWYLGTPLLWIFDSFMEMGRFPIRIYPSVFRNLLTWVIPVGFVVTIPVEVLTGKASPFILIAGAVFAAVLYTIAAMFFKNSIKKYSSASS</sequence>
<feature type="transmembrane region" description="Helical" evidence="1">
    <location>
        <begin position="210"/>
        <end position="229"/>
    </location>
</feature>
<dbReference type="InterPro" id="IPR010390">
    <property type="entry name" value="ABC-2_transporter-like"/>
</dbReference>
<name>A0A4Q0I8H5_9FIRM</name>
<evidence type="ECO:0000313" key="3">
    <source>
        <dbReference type="Proteomes" id="UP000289166"/>
    </source>
</evidence>
<evidence type="ECO:0008006" key="4">
    <source>
        <dbReference type="Google" id="ProtNLM"/>
    </source>
</evidence>
<keyword evidence="1" id="KW-1133">Transmembrane helix</keyword>
<dbReference type="OrthoDB" id="9788195at2"/>
<dbReference type="RefSeq" id="WP_069194556.1">
    <property type="nucleotide sequence ID" value="NZ_RLII01000001.1"/>
</dbReference>
<protein>
    <recommendedName>
        <fullName evidence="4">ABC transporter permease</fullName>
    </recommendedName>
</protein>
<organism evidence="2 3">
    <name type="scientific">Acetivibrio mesophilus</name>
    <dbReference type="NCBI Taxonomy" id="2487273"/>
    <lineage>
        <taxon>Bacteria</taxon>
        <taxon>Bacillati</taxon>
        <taxon>Bacillota</taxon>
        <taxon>Clostridia</taxon>
        <taxon>Eubacteriales</taxon>
        <taxon>Oscillospiraceae</taxon>
        <taxon>Acetivibrio</taxon>
    </lineage>
</organism>
<dbReference type="PANTHER" id="PTHR36833:SF2">
    <property type="entry name" value="SLR0610 PROTEIN"/>
    <property type="match status" value="1"/>
</dbReference>
<accession>A0A4Q0I8H5</accession>
<keyword evidence="1" id="KW-0472">Membrane</keyword>
<evidence type="ECO:0000313" key="2">
    <source>
        <dbReference type="EMBL" id="RXE60698.1"/>
    </source>
</evidence>
<dbReference type="AlphaFoldDB" id="A0A4Q0I8H5"/>
<reference evidence="3" key="1">
    <citation type="submission" date="2018-11" db="EMBL/GenBank/DDBJ databases">
        <title>Genome sequencing of a novel mesophilic and cellulolytic organism within the genus Hungateiclostridium.</title>
        <authorList>
            <person name="Rettenmaier R."/>
            <person name="Liebl W."/>
            <person name="Zverlov V."/>
        </authorList>
    </citation>
    <scope>NUCLEOTIDE SEQUENCE [LARGE SCALE GENOMIC DNA]</scope>
    <source>
        <strain evidence="3">N2K1</strain>
    </source>
</reference>
<feature type="transmembrane region" description="Helical" evidence="1">
    <location>
        <begin position="126"/>
        <end position="150"/>
    </location>
</feature>
<gene>
    <name evidence="2" type="ORF">EFD62_01910</name>
</gene>